<protein>
    <submittedName>
        <fullName evidence="3">VCBS domain-containing protein</fullName>
    </submittedName>
</protein>
<dbReference type="EMBL" id="CP165734">
    <property type="protein sequence ID" value="XDV56828.1"/>
    <property type="molecule type" value="Genomic_DNA"/>
</dbReference>
<dbReference type="Pfam" id="PF17803">
    <property type="entry name" value="Cadherin_4"/>
    <property type="match status" value="2"/>
</dbReference>
<dbReference type="AlphaFoldDB" id="A0AB39XIH1"/>
<evidence type="ECO:0000313" key="3">
    <source>
        <dbReference type="EMBL" id="XDV56828.1"/>
    </source>
</evidence>
<accession>A0AB39XIH1</accession>
<reference evidence="3" key="1">
    <citation type="submission" date="2024-08" db="EMBL/GenBank/DDBJ databases">
        <authorList>
            <person name="Chaddad Z."/>
            <person name="Lamrabet M."/>
            <person name="Bouhnik O."/>
            <person name="Alami S."/>
            <person name="Wipf D."/>
            <person name="Courty P.E."/>
            <person name="Missbah El Idrissi M."/>
        </authorList>
    </citation>
    <scope>NUCLEOTIDE SEQUENCE</scope>
    <source>
        <strain evidence="3">LLZ17</strain>
    </source>
</reference>
<dbReference type="RefSeq" id="WP_369721273.1">
    <property type="nucleotide sequence ID" value="NZ_CP165734.1"/>
</dbReference>
<dbReference type="InterPro" id="IPR013783">
    <property type="entry name" value="Ig-like_fold"/>
</dbReference>
<dbReference type="InterPro" id="IPR010221">
    <property type="entry name" value="VCBS_dom"/>
</dbReference>
<sequence>MSLAIFNGLWPVPDRRTPPSVSGRRAVESTVVAGLGWAGGLSFVALILSAVKEASAADPDLAVFDDASITYKGFEHGTFELVTKEAVPRHIIVDDPGQTVVLSNTGSSVSFAQIGNNASRMEDLQRQQQDVLANYSKDHGPAGSGTPPGEAVDEAPQPIDFQAPDGPSPQHALPGLVVPASIVPDGPLIHSPPTLTLGSGPVEIDTVAFDKFSASSGSFSATSFGSGTTPTFGIAGGAVGPFTDAGASYDVEKAGSFGILYLNSATGSYAYVPNNDAINALKAPNADSFIITASDGFASASQTFTIDIAGTDDAAAISGETGGSVAAIAMTAAAIAAAAMAHDVPTATGKLADTDVDDPANTFTAVSSPQASDKGYGSFTMTSDGHWTYALDSASAAVLALTAHQTLTDTFTVTTIGGTPQVVTMTIQGADDPAVISGDTHGRVVEAGGVHNSAQGVPTAGGLLTATDVDGPSNAFVPVTCPEPSDHGYGSFTMTADGHWSFALDNGNCAVQALNAGQSLTDDFTVRAADGTAQTVTVTIEGANDAAVVCGDICGRVTEPSNSCEPPPRASGTLSDRDVDNPDDTFTATTCPQASDHGYGSFTMTTCGTWTYVLDPDNPAVQALRSCDALTDTFTMTTIDGTPQVVTVVIQGADDHGLHYGAESAFHFEAGAEQQHASLAAPADASSVPVAALDPEHDSAAAGWSHDATSEGLAFRRAAGCWPRRKATLATRSDPLKAADVLVASGRIGLFRRRSYGCAHRIYRPAPPSAARPSRGMNGRYFTSVPTTMNESL</sequence>
<dbReference type="InterPro" id="IPR040853">
    <property type="entry name" value="RapA2_cadherin-like"/>
</dbReference>
<dbReference type="NCBIfam" id="TIGR01965">
    <property type="entry name" value="VCBS_repeat"/>
    <property type="match status" value="4"/>
</dbReference>
<dbReference type="Gene3D" id="2.60.40.10">
    <property type="entry name" value="Immunoglobulins"/>
    <property type="match status" value="3"/>
</dbReference>
<organism evidence="3">
    <name type="scientific">Bradyrhizobium sp. LLZ17</name>
    <dbReference type="NCBI Taxonomy" id="3239388"/>
    <lineage>
        <taxon>Bacteria</taxon>
        <taxon>Pseudomonadati</taxon>
        <taxon>Pseudomonadota</taxon>
        <taxon>Alphaproteobacteria</taxon>
        <taxon>Hyphomicrobiales</taxon>
        <taxon>Nitrobacteraceae</taxon>
        <taxon>Bradyrhizobium</taxon>
    </lineage>
</organism>
<feature type="domain" description="RapA2 cadherin-like" evidence="2">
    <location>
        <begin position="422"/>
        <end position="502"/>
    </location>
</feature>
<feature type="domain" description="RapA2 cadherin-like" evidence="2">
    <location>
        <begin position="534"/>
        <end position="612"/>
    </location>
</feature>
<name>A0AB39XIH1_9BRAD</name>
<feature type="region of interest" description="Disordered" evidence="1">
    <location>
        <begin position="135"/>
        <end position="174"/>
    </location>
</feature>
<gene>
    <name evidence="3" type="ORF">AB8Z38_30145</name>
</gene>
<evidence type="ECO:0000259" key="2">
    <source>
        <dbReference type="Pfam" id="PF17803"/>
    </source>
</evidence>
<evidence type="ECO:0000256" key="1">
    <source>
        <dbReference type="SAM" id="MobiDB-lite"/>
    </source>
</evidence>
<proteinExistence type="predicted"/>
<feature type="region of interest" description="Disordered" evidence="1">
    <location>
        <begin position="559"/>
        <end position="590"/>
    </location>
</feature>